<dbReference type="SMART" id="SM00454">
    <property type="entry name" value="SAM"/>
    <property type="match status" value="1"/>
</dbReference>
<dbReference type="InterPro" id="IPR013761">
    <property type="entry name" value="SAM/pointed_sf"/>
</dbReference>
<reference evidence="7" key="1">
    <citation type="journal article" date="2022" name="bioRxiv">
        <title>Sequencing and chromosome-scale assembly of the giantPleurodeles waltlgenome.</title>
        <authorList>
            <person name="Brown T."/>
            <person name="Elewa A."/>
            <person name="Iarovenko S."/>
            <person name="Subramanian E."/>
            <person name="Araus A.J."/>
            <person name="Petzold A."/>
            <person name="Susuki M."/>
            <person name="Suzuki K.-i.T."/>
            <person name="Hayashi T."/>
            <person name="Toyoda A."/>
            <person name="Oliveira C."/>
            <person name="Osipova E."/>
            <person name="Leigh N.D."/>
            <person name="Simon A."/>
            <person name="Yun M.H."/>
        </authorList>
    </citation>
    <scope>NUCLEOTIDE SEQUENCE</scope>
    <source>
        <strain evidence="7">20211129_DDA</strain>
        <tissue evidence="7">Liver</tissue>
    </source>
</reference>
<dbReference type="Gene3D" id="3.30.40.10">
    <property type="entry name" value="Zinc/RING finger domain, C3HC4 (zinc finger)"/>
    <property type="match status" value="1"/>
</dbReference>
<dbReference type="Proteomes" id="UP001066276">
    <property type="component" value="Chromosome 3_2"/>
</dbReference>
<feature type="domain" description="U-box" evidence="6">
    <location>
        <begin position="443"/>
        <end position="514"/>
    </location>
</feature>
<dbReference type="EMBL" id="JANPWB010000006">
    <property type="protein sequence ID" value="KAJ1175951.1"/>
    <property type="molecule type" value="Genomic_DNA"/>
</dbReference>
<evidence type="ECO:0000256" key="2">
    <source>
        <dbReference type="ARBA" id="ARBA00022574"/>
    </source>
</evidence>
<dbReference type="PROSITE" id="PS50082">
    <property type="entry name" value="WD_REPEATS_2"/>
    <property type="match status" value="5"/>
</dbReference>
<dbReference type="PROSITE" id="PS50294">
    <property type="entry name" value="WD_REPEATS_REGION"/>
    <property type="match status" value="4"/>
</dbReference>
<gene>
    <name evidence="7" type="ORF">NDU88_001236</name>
</gene>
<organism evidence="7 8">
    <name type="scientific">Pleurodeles waltl</name>
    <name type="common">Iberian ribbed newt</name>
    <dbReference type="NCBI Taxonomy" id="8319"/>
    <lineage>
        <taxon>Eukaryota</taxon>
        <taxon>Metazoa</taxon>
        <taxon>Chordata</taxon>
        <taxon>Craniata</taxon>
        <taxon>Vertebrata</taxon>
        <taxon>Euteleostomi</taxon>
        <taxon>Amphibia</taxon>
        <taxon>Batrachia</taxon>
        <taxon>Caudata</taxon>
        <taxon>Salamandroidea</taxon>
        <taxon>Salamandridae</taxon>
        <taxon>Pleurodelinae</taxon>
        <taxon>Pleurodeles</taxon>
    </lineage>
</organism>
<evidence type="ECO:0000313" key="8">
    <source>
        <dbReference type="Proteomes" id="UP001066276"/>
    </source>
</evidence>
<dbReference type="GO" id="GO:0016567">
    <property type="term" value="P:protein ubiquitination"/>
    <property type="evidence" value="ECO:0007669"/>
    <property type="project" value="InterPro"/>
</dbReference>
<dbReference type="SMART" id="SM00504">
    <property type="entry name" value="Ubox"/>
    <property type="match status" value="1"/>
</dbReference>
<dbReference type="InterPro" id="IPR019775">
    <property type="entry name" value="WD40_repeat_CS"/>
</dbReference>
<accession>A0AAV7THR5</accession>
<feature type="domain" description="SAM" evidence="5">
    <location>
        <begin position="371"/>
        <end position="435"/>
    </location>
</feature>
<sequence length="514" mass="56505">MHGSQENPLTGKKLRLRIGISPLHVSTVLGISRLLFDMLLVTLTQTLADHSDDVNCCAFSSSYLATCSMDKTIRVYEMSNFVELSYSPLKGHTYAVHCCCFSPLGDILASCSTDGTIKLWNPQNGHTLAVLEHPSSSPVRVCRFSPQSMYLVSGGADGTVVLWNVESLKSHRCGTVKDGSLVACAFSPCGKFFVTGSSSGDLTAWDTHMRCLYNEKAHDLGVSSCDFSPQLISDGEHGSNCYRMASCGQDIVIKMWVISYNDNTGFVLKHKCTLSGHTAPALSCAFSSDGQMLVSGSVDKSVILYEASSGSILHILTQHTRYVTTCAFSFNRPILATGSMDKTVNIWEFTKKEDFEGGQADNTCTPSVQVWTEDEVSAWLSAKDLPDLVQVFKLNNIDGKELLLLTNESLKNELHVESLGLRSKVLREIEKLRSLKLQSVSAAVPDEFLCPITRELMKDPVIASDGYSYEKQAIESWISTKKRSSPMTNLPLQSLVLTPNRTLKMALNRWSEAK</sequence>
<dbReference type="PANTHER" id="PTHR46573:SF1">
    <property type="entry name" value="WD REPEAT, SAM AND U-BOX DOMAIN-CONTAINING PROTEIN 1"/>
    <property type="match status" value="1"/>
</dbReference>
<dbReference type="PROSITE" id="PS50105">
    <property type="entry name" value="SAM_DOMAIN"/>
    <property type="match status" value="1"/>
</dbReference>
<evidence type="ECO:0000259" key="5">
    <source>
        <dbReference type="PROSITE" id="PS50105"/>
    </source>
</evidence>
<dbReference type="Gene3D" id="1.10.150.50">
    <property type="entry name" value="Transcription Factor, Ets-1"/>
    <property type="match status" value="1"/>
</dbReference>
<dbReference type="Pfam" id="PF00400">
    <property type="entry name" value="WD40"/>
    <property type="match status" value="6"/>
</dbReference>
<keyword evidence="3" id="KW-0677">Repeat</keyword>
<name>A0AAV7THR5_PLEWA</name>
<dbReference type="InterPro" id="IPR015943">
    <property type="entry name" value="WD40/YVTN_repeat-like_dom_sf"/>
</dbReference>
<evidence type="ECO:0000259" key="6">
    <source>
        <dbReference type="PROSITE" id="PS51698"/>
    </source>
</evidence>
<feature type="repeat" description="WD" evidence="4">
    <location>
        <begin position="132"/>
        <end position="167"/>
    </location>
</feature>
<dbReference type="Pfam" id="PF07647">
    <property type="entry name" value="SAM_2"/>
    <property type="match status" value="1"/>
</dbReference>
<dbReference type="AlphaFoldDB" id="A0AAV7THR5"/>
<proteinExistence type="predicted"/>
<dbReference type="InterPro" id="IPR052085">
    <property type="entry name" value="WD-SAM-U-box"/>
</dbReference>
<dbReference type="PROSITE" id="PS00678">
    <property type="entry name" value="WD_REPEATS_1"/>
    <property type="match status" value="1"/>
</dbReference>
<keyword evidence="2 4" id="KW-0853">WD repeat</keyword>
<dbReference type="PRINTS" id="PR00320">
    <property type="entry name" value="GPROTEINBRPT"/>
</dbReference>
<feature type="repeat" description="WD" evidence="4">
    <location>
        <begin position="47"/>
        <end position="80"/>
    </location>
</feature>
<dbReference type="InterPro" id="IPR001680">
    <property type="entry name" value="WD40_rpt"/>
</dbReference>
<protein>
    <recommendedName>
        <fullName evidence="1">WD repeat, SAM and U-box domain-containing protein 1</fullName>
    </recommendedName>
</protein>
<feature type="repeat" description="WD" evidence="4">
    <location>
        <begin position="274"/>
        <end position="315"/>
    </location>
</feature>
<dbReference type="InterPro" id="IPR013083">
    <property type="entry name" value="Znf_RING/FYVE/PHD"/>
</dbReference>
<dbReference type="Pfam" id="PF04564">
    <property type="entry name" value="U-box"/>
    <property type="match status" value="1"/>
</dbReference>
<evidence type="ECO:0000256" key="3">
    <source>
        <dbReference type="ARBA" id="ARBA00022737"/>
    </source>
</evidence>
<dbReference type="SUPFAM" id="SSF47769">
    <property type="entry name" value="SAM/Pointed domain"/>
    <property type="match status" value="1"/>
</dbReference>
<dbReference type="SUPFAM" id="SSF50978">
    <property type="entry name" value="WD40 repeat-like"/>
    <property type="match status" value="1"/>
</dbReference>
<keyword evidence="8" id="KW-1185">Reference proteome</keyword>
<dbReference type="InterPro" id="IPR003613">
    <property type="entry name" value="Ubox_domain"/>
</dbReference>
<dbReference type="CDD" id="cd16655">
    <property type="entry name" value="RING-Ubox_WDSUB1-like"/>
    <property type="match status" value="1"/>
</dbReference>
<dbReference type="InterPro" id="IPR036322">
    <property type="entry name" value="WD40_repeat_dom_sf"/>
</dbReference>
<evidence type="ECO:0000256" key="4">
    <source>
        <dbReference type="PROSITE-ProRule" id="PRU00221"/>
    </source>
</evidence>
<dbReference type="InterPro" id="IPR020472">
    <property type="entry name" value="WD40_PAC1"/>
</dbReference>
<dbReference type="GO" id="GO:0004842">
    <property type="term" value="F:ubiquitin-protein transferase activity"/>
    <property type="evidence" value="ECO:0007669"/>
    <property type="project" value="InterPro"/>
</dbReference>
<feature type="repeat" description="WD" evidence="4">
    <location>
        <begin position="316"/>
        <end position="357"/>
    </location>
</feature>
<dbReference type="CDD" id="cd00200">
    <property type="entry name" value="WD40"/>
    <property type="match status" value="1"/>
</dbReference>
<evidence type="ECO:0000313" key="7">
    <source>
        <dbReference type="EMBL" id="KAJ1175951.1"/>
    </source>
</evidence>
<dbReference type="SMART" id="SM00320">
    <property type="entry name" value="WD40"/>
    <property type="match status" value="7"/>
</dbReference>
<dbReference type="Gene3D" id="2.130.10.10">
    <property type="entry name" value="YVTN repeat-like/Quinoprotein amine dehydrogenase"/>
    <property type="match status" value="3"/>
</dbReference>
<comment type="caution">
    <text evidence="7">The sequence shown here is derived from an EMBL/GenBank/DDBJ whole genome shotgun (WGS) entry which is preliminary data.</text>
</comment>
<dbReference type="SUPFAM" id="SSF57850">
    <property type="entry name" value="RING/U-box"/>
    <property type="match status" value="1"/>
</dbReference>
<dbReference type="InterPro" id="IPR001660">
    <property type="entry name" value="SAM"/>
</dbReference>
<dbReference type="PROSITE" id="PS51698">
    <property type="entry name" value="U_BOX"/>
    <property type="match status" value="1"/>
</dbReference>
<evidence type="ECO:0000256" key="1">
    <source>
        <dbReference type="ARBA" id="ARBA00020894"/>
    </source>
</evidence>
<dbReference type="PANTHER" id="PTHR46573">
    <property type="entry name" value="WD REPEAT, SAM AND U-BOX DOMAIN-CONTAINING PROTEIN 1"/>
    <property type="match status" value="1"/>
</dbReference>
<feature type="repeat" description="WD" evidence="4">
    <location>
        <begin position="89"/>
        <end position="130"/>
    </location>
</feature>